<dbReference type="Gene3D" id="3.20.20.450">
    <property type="entry name" value="EAL domain"/>
    <property type="match status" value="1"/>
</dbReference>
<dbReference type="InterPro" id="IPR029787">
    <property type="entry name" value="Nucleotide_cyclase"/>
</dbReference>
<dbReference type="Gene3D" id="3.30.450.20">
    <property type="entry name" value="PAS domain"/>
    <property type="match status" value="1"/>
</dbReference>
<evidence type="ECO:0000256" key="1">
    <source>
        <dbReference type="PROSITE-ProRule" id="PRU00169"/>
    </source>
</evidence>
<evidence type="ECO:0000259" key="4">
    <source>
        <dbReference type="PROSITE" id="PS50887"/>
    </source>
</evidence>
<dbReference type="PANTHER" id="PTHR33121:SF71">
    <property type="entry name" value="OXYGEN SENSOR PROTEIN DOSP"/>
    <property type="match status" value="1"/>
</dbReference>
<dbReference type="CDD" id="cd01949">
    <property type="entry name" value="GGDEF"/>
    <property type="match status" value="1"/>
</dbReference>
<dbReference type="SMART" id="SM00052">
    <property type="entry name" value="EAL"/>
    <property type="match status" value="1"/>
</dbReference>
<dbReference type="RefSeq" id="WP_130502602.1">
    <property type="nucleotide sequence ID" value="NZ_SHLI01000001.1"/>
</dbReference>
<dbReference type="InterPro" id="IPR035919">
    <property type="entry name" value="EAL_sf"/>
</dbReference>
<accession>A0A4Q8CZD0</accession>
<dbReference type="GO" id="GO:0071111">
    <property type="term" value="F:cyclic-guanylate-specific phosphodiesterase activity"/>
    <property type="evidence" value="ECO:0007669"/>
    <property type="project" value="InterPro"/>
</dbReference>
<gene>
    <name evidence="5" type="ORF">EV698_0514</name>
</gene>
<dbReference type="InterPro" id="IPR043128">
    <property type="entry name" value="Rev_trsase/Diguanyl_cyclase"/>
</dbReference>
<dbReference type="CDD" id="cd17574">
    <property type="entry name" value="REC_OmpR"/>
    <property type="match status" value="1"/>
</dbReference>
<dbReference type="InterPro" id="IPR011006">
    <property type="entry name" value="CheY-like_superfamily"/>
</dbReference>
<protein>
    <submittedName>
        <fullName evidence="5">Response regulator receiver modulated diguanylate cyclase/phosphodiesterase</fullName>
    </submittedName>
</protein>
<dbReference type="EMBL" id="SHLI01000001">
    <property type="protein sequence ID" value="RZU98270.1"/>
    <property type="molecule type" value="Genomic_DNA"/>
</dbReference>
<dbReference type="Pfam" id="PF00990">
    <property type="entry name" value="GGDEF"/>
    <property type="match status" value="1"/>
</dbReference>
<dbReference type="InterPro" id="IPR001633">
    <property type="entry name" value="EAL_dom"/>
</dbReference>
<name>A0A4Q8CZD0_9GAMM</name>
<dbReference type="GO" id="GO:0000160">
    <property type="term" value="P:phosphorelay signal transduction system"/>
    <property type="evidence" value="ECO:0007669"/>
    <property type="project" value="InterPro"/>
</dbReference>
<comment type="caution">
    <text evidence="1">Lacks conserved residue(s) required for the propagation of feature annotation.</text>
</comment>
<feature type="domain" description="GGDEF" evidence="4">
    <location>
        <begin position="292"/>
        <end position="425"/>
    </location>
</feature>
<reference evidence="5 6" key="1">
    <citation type="submission" date="2019-02" db="EMBL/GenBank/DDBJ databases">
        <title>Genomic Encyclopedia of Type Strains, Phase IV (KMG-IV): sequencing the most valuable type-strain genomes for metagenomic binning, comparative biology and taxonomic classification.</title>
        <authorList>
            <person name="Goeker M."/>
        </authorList>
    </citation>
    <scope>NUCLEOTIDE SEQUENCE [LARGE SCALE GENOMIC DNA]</scope>
    <source>
        <strain evidence="5 6">DSM 21056</strain>
    </source>
</reference>
<dbReference type="CDD" id="cd01948">
    <property type="entry name" value="EAL"/>
    <property type="match status" value="1"/>
</dbReference>
<dbReference type="InterPro" id="IPR050706">
    <property type="entry name" value="Cyclic-di-GMP_PDE-like"/>
</dbReference>
<proteinExistence type="predicted"/>
<dbReference type="PROSITE" id="PS50883">
    <property type="entry name" value="EAL"/>
    <property type="match status" value="1"/>
</dbReference>
<comment type="caution">
    <text evidence="5">The sequence shown here is derived from an EMBL/GenBank/DDBJ whole genome shotgun (WGS) entry which is preliminary data.</text>
</comment>
<evidence type="ECO:0000259" key="2">
    <source>
        <dbReference type="PROSITE" id="PS50110"/>
    </source>
</evidence>
<dbReference type="Pfam" id="PF00563">
    <property type="entry name" value="EAL"/>
    <property type="match status" value="1"/>
</dbReference>
<dbReference type="PROSITE" id="PS50110">
    <property type="entry name" value="RESPONSE_REGULATORY"/>
    <property type="match status" value="1"/>
</dbReference>
<dbReference type="SMART" id="SM00267">
    <property type="entry name" value="GGDEF"/>
    <property type="match status" value="1"/>
</dbReference>
<sequence>MSQSQSQSQTILIVEDDPVIQTITSAGLGKNGWAIRQANSADEALASMQADPPDLVLVNINLPDGDGFSLIETVRLGQAGSSDRDIPILVLTAQDDTASIHQAFAVGATDFITKPAKLALLVVRVEYALAAAARAQALADARIEQAVACRMARLGSWRLDHVTGRLQWSAGAAELLGCATLPETREALIERAADNNRYRLEAAFDSAIAGERGVDVECTLWLLDDQPTILRLQSEASRNQTWLIGAFQDVTGLRAFEDRARYRAEYDELTDLPRHRHFNRVLRDHISKQGGQPWSVTVIEIIGLSRINAMLGISAGDQIIATFAQRLRDVLSANAVAGRLEANTFAIASPVDTIDIPIADYEEWLAPLASSLSVAGEEVFVDFSAGASLYPSDASDAETLINRAQWAQQSNRDRRGHRHVMLYPETEGLEESGVLSLESDIRKALGRGEFFLVYQFQQPADGGSFNGVEALLRWRHPIHGVISPGRFIPMLEEIGLIGDVGEWVLDEACRQLAIWHEANATLVLGVNISAQQFERRDLADRVTRIARRHRVDPRTIELEITESMAMHNPDASQRILEQLRVAGFRLAIDDFGTGYASYESLLRFPIDTLKIDRSLIEAVTGDRRNRSVIRSINSLADGLRFKTIAEGVETQRQRDYMHALEIDAIQGFLIHRPMEADACTGLLTASSKEEE</sequence>
<dbReference type="InterPro" id="IPR001789">
    <property type="entry name" value="Sig_transdc_resp-reg_receiver"/>
</dbReference>
<keyword evidence="6" id="KW-1185">Reference proteome</keyword>
<organism evidence="5 6">
    <name type="scientific">Spiribacter vilamensis</name>
    <dbReference type="NCBI Taxonomy" id="531306"/>
    <lineage>
        <taxon>Bacteria</taxon>
        <taxon>Pseudomonadati</taxon>
        <taxon>Pseudomonadota</taxon>
        <taxon>Gammaproteobacteria</taxon>
        <taxon>Chromatiales</taxon>
        <taxon>Ectothiorhodospiraceae</taxon>
        <taxon>Spiribacter</taxon>
    </lineage>
</organism>
<dbReference type="Gene3D" id="3.30.70.270">
    <property type="match status" value="1"/>
</dbReference>
<feature type="domain" description="EAL" evidence="3">
    <location>
        <begin position="434"/>
        <end position="687"/>
    </location>
</feature>
<evidence type="ECO:0000313" key="5">
    <source>
        <dbReference type="EMBL" id="RZU98270.1"/>
    </source>
</evidence>
<dbReference type="SUPFAM" id="SSF55073">
    <property type="entry name" value="Nucleotide cyclase"/>
    <property type="match status" value="1"/>
</dbReference>
<feature type="domain" description="Response regulatory" evidence="2">
    <location>
        <begin position="10"/>
        <end position="129"/>
    </location>
</feature>
<dbReference type="PANTHER" id="PTHR33121">
    <property type="entry name" value="CYCLIC DI-GMP PHOSPHODIESTERASE PDEF"/>
    <property type="match status" value="1"/>
</dbReference>
<dbReference type="SMART" id="SM00448">
    <property type="entry name" value="REC"/>
    <property type="match status" value="1"/>
</dbReference>
<dbReference type="AlphaFoldDB" id="A0A4Q8CZD0"/>
<dbReference type="Proteomes" id="UP000292298">
    <property type="component" value="Unassembled WGS sequence"/>
</dbReference>
<dbReference type="InterPro" id="IPR000160">
    <property type="entry name" value="GGDEF_dom"/>
</dbReference>
<dbReference type="SUPFAM" id="SSF52172">
    <property type="entry name" value="CheY-like"/>
    <property type="match status" value="1"/>
</dbReference>
<dbReference type="Pfam" id="PF00072">
    <property type="entry name" value="Response_reg"/>
    <property type="match status" value="1"/>
</dbReference>
<dbReference type="PROSITE" id="PS50887">
    <property type="entry name" value="GGDEF"/>
    <property type="match status" value="1"/>
</dbReference>
<evidence type="ECO:0000313" key="6">
    <source>
        <dbReference type="Proteomes" id="UP000292298"/>
    </source>
</evidence>
<dbReference type="Gene3D" id="3.40.50.2300">
    <property type="match status" value="1"/>
</dbReference>
<evidence type="ECO:0000259" key="3">
    <source>
        <dbReference type="PROSITE" id="PS50883"/>
    </source>
</evidence>
<dbReference type="SUPFAM" id="SSF141868">
    <property type="entry name" value="EAL domain-like"/>
    <property type="match status" value="1"/>
</dbReference>
<dbReference type="OrthoDB" id="1316910at2"/>